<accession>A0A6I9VJX3</accession>
<sequence>MHKFIFAFCALLLLQGSQALQAGGSSEELEIEARSLFDDDLREFVEFLRLQMPCGYAPAGIPPLAPLQAAYREMDLTSGNAAIRGNVTNLNISGLDVFEVQDLHFNNILQRVRYDLVFPEILFTGLYKADIKTKLFGPSVRVYGDGALHLALKNLRIYGTFIVRPKLTGSVRMTKFKITTELGAVESKLTGIMNSTLKTKLINAWIEEFINLTFNDSQEEVNAALTRWVVPPANQALDKVPVVGFLALLFGVIEGSLPQETLC</sequence>
<dbReference type="KEGG" id="bdr:105232274"/>
<organism evidence="2 3">
    <name type="scientific">Bactrocera dorsalis</name>
    <name type="common">Oriental fruit fly</name>
    <name type="synonym">Dacus dorsalis</name>
    <dbReference type="NCBI Taxonomy" id="27457"/>
    <lineage>
        <taxon>Eukaryota</taxon>
        <taxon>Metazoa</taxon>
        <taxon>Ecdysozoa</taxon>
        <taxon>Arthropoda</taxon>
        <taxon>Hexapoda</taxon>
        <taxon>Insecta</taxon>
        <taxon>Pterygota</taxon>
        <taxon>Neoptera</taxon>
        <taxon>Endopterygota</taxon>
        <taxon>Diptera</taxon>
        <taxon>Brachycera</taxon>
        <taxon>Muscomorpha</taxon>
        <taxon>Tephritoidea</taxon>
        <taxon>Tephritidae</taxon>
        <taxon>Bactrocera</taxon>
        <taxon>Bactrocera</taxon>
    </lineage>
</organism>
<dbReference type="PANTHER" id="PTHR20993:SF0">
    <property type="entry name" value="GH07914P"/>
    <property type="match status" value="1"/>
</dbReference>
<keyword evidence="1" id="KW-0732">Signal</keyword>
<keyword evidence="2" id="KW-1185">Reference proteome</keyword>
<dbReference type="GeneID" id="105232274"/>
<feature type="signal peptide" evidence="1">
    <location>
        <begin position="1"/>
        <end position="19"/>
    </location>
</feature>
<name>A0A6I9VJX3_BACDO</name>
<evidence type="ECO:0000313" key="3">
    <source>
        <dbReference type="RefSeq" id="XP_011212216.2"/>
    </source>
</evidence>
<evidence type="ECO:0000256" key="1">
    <source>
        <dbReference type="SAM" id="SignalP"/>
    </source>
</evidence>
<dbReference type="Pfam" id="PF06585">
    <property type="entry name" value="JHBP"/>
    <property type="match status" value="1"/>
</dbReference>
<dbReference type="OrthoDB" id="6370791at2759"/>
<dbReference type="RefSeq" id="XP_011212216.2">
    <property type="nucleotide sequence ID" value="XM_011213914.3"/>
</dbReference>
<reference evidence="2" key="1">
    <citation type="submission" date="2025-05" db="UniProtKB">
        <authorList>
            <consortium name="RefSeq"/>
        </authorList>
    </citation>
    <scope>NUCLEOTIDE SEQUENCE [LARGE SCALE GENOMIC DNA]</scope>
</reference>
<dbReference type="AlphaFoldDB" id="A0A6I9VJX3"/>
<dbReference type="InterPro" id="IPR010562">
    <property type="entry name" value="Haemolymph_juvenile_hormone-bd"/>
</dbReference>
<dbReference type="Proteomes" id="UP001652620">
    <property type="component" value="Chromosome 1"/>
</dbReference>
<reference evidence="3" key="2">
    <citation type="submission" date="2025-08" db="UniProtKB">
        <authorList>
            <consortium name="RefSeq"/>
        </authorList>
    </citation>
    <scope>IDENTIFICATION</scope>
    <source>
        <tissue evidence="3">Adult</tissue>
    </source>
</reference>
<evidence type="ECO:0000313" key="2">
    <source>
        <dbReference type="Proteomes" id="UP001652620"/>
    </source>
</evidence>
<feature type="chain" id="PRO_5047201713" evidence="1">
    <location>
        <begin position="20"/>
        <end position="263"/>
    </location>
</feature>
<dbReference type="InParanoid" id="A0A6I9VJX3"/>
<gene>
    <name evidence="3" type="primary">LOC105232274</name>
</gene>
<dbReference type="FunCoup" id="A0A6I9VJX3">
    <property type="interactions" value="1"/>
</dbReference>
<dbReference type="InterPro" id="IPR038606">
    <property type="entry name" value="To_sf"/>
</dbReference>
<dbReference type="SMART" id="SM00700">
    <property type="entry name" value="JHBP"/>
    <property type="match status" value="1"/>
</dbReference>
<dbReference type="Gene3D" id="3.15.10.30">
    <property type="entry name" value="Haemolymph juvenile hormone binding protein"/>
    <property type="match status" value="1"/>
</dbReference>
<dbReference type="PANTHER" id="PTHR20993">
    <property type="entry name" value="GH07914P"/>
    <property type="match status" value="1"/>
</dbReference>
<proteinExistence type="predicted"/>
<protein>
    <submittedName>
        <fullName evidence="3">Uncharacterized protein LOC105232274</fullName>
    </submittedName>
</protein>